<feature type="region of interest" description="Disordered" evidence="1">
    <location>
        <begin position="184"/>
        <end position="207"/>
    </location>
</feature>
<comment type="caution">
    <text evidence="2">The sequence shown here is derived from an EMBL/GenBank/DDBJ whole genome shotgun (WGS) entry which is preliminary data.</text>
</comment>
<keyword evidence="3" id="KW-1185">Reference proteome</keyword>
<evidence type="ECO:0000256" key="1">
    <source>
        <dbReference type="SAM" id="MobiDB-lite"/>
    </source>
</evidence>
<feature type="region of interest" description="Disordered" evidence="1">
    <location>
        <begin position="1"/>
        <end position="121"/>
    </location>
</feature>
<dbReference type="AlphaFoldDB" id="A0AAD1X818"/>
<feature type="compositionally biased region" description="Basic and acidic residues" evidence="1">
    <location>
        <begin position="31"/>
        <end position="47"/>
    </location>
</feature>
<reference evidence="2" key="1">
    <citation type="submission" date="2023-07" db="EMBL/GenBank/DDBJ databases">
        <authorList>
            <consortium name="AG Swart"/>
            <person name="Singh M."/>
            <person name="Singh A."/>
            <person name="Seah K."/>
            <person name="Emmerich C."/>
        </authorList>
    </citation>
    <scope>NUCLEOTIDE SEQUENCE</scope>
    <source>
        <strain evidence="2">DP1</strain>
    </source>
</reference>
<organism evidence="2 3">
    <name type="scientific">Euplotes crassus</name>
    <dbReference type="NCBI Taxonomy" id="5936"/>
    <lineage>
        <taxon>Eukaryota</taxon>
        <taxon>Sar</taxon>
        <taxon>Alveolata</taxon>
        <taxon>Ciliophora</taxon>
        <taxon>Intramacronucleata</taxon>
        <taxon>Spirotrichea</taxon>
        <taxon>Hypotrichia</taxon>
        <taxon>Euplotida</taxon>
        <taxon>Euplotidae</taxon>
        <taxon>Moneuplotes</taxon>
    </lineage>
</organism>
<feature type="compositionally biased region" description="Pro residues" evidence="1">
    <location>
        <begin position="10"/>
        <end position="20"/>
    </location>
</feature>
<name>A0AAD1X818_EUPCR</name>
<proteinExistence type="predicted"/>
<sequence length="207" mass="23048">MGNQSSSQPPQNPSFSPPTPSQTQATEEEQQERKEQSEIEGREESKLTESNLDNIPESDKVFDGVEFPENIDEGKNSTPIRMKVDEEDNPIIKTQEIPNRFPGLEQGKAFPARSTDVYSREPGKVNHQAELLGGENPKGKDLVHQEEIDENTSDESAFEYSNTRNTNTLITDSQASVTTFSVPELIPDHFSDQNSQLSPQHPLPAPT</sequence>
<evidence type="ECO:0000313" key="3">
    <source>
        <dbReference type="Proteomes" id="UP001295684"/>
    </source>
</evidence>
<dbReference type="EMBL" id="CAMPGE010007682">
    <property type="protein sequence ID" value="CAI2366594.1"/>
    <property type="molecule type" value="Genomic_DNA"/>
</dbReference>
<accession>A0AAD1X818</accession>
<dbReference type="Proteomes" id="UP001295684">
    <property type="component" value="Unassembled WGS sequence"/>
</dbReference>
<gene>
    <name evidence="2" type="ORF">ECRASSUSDP1_LOCUS7867</name>
</gene>
<evidence type="ECO:0000313" key="2">
    <source>
        <dbReference type="EMBL" id="CAI2366594.1"/>
    </source>
</evidence>
<protein>
    <submittedName>
        <fullName evidence="2">Uncharacterized protein</fullName>
    </submittedName>
</protein>